<reference evidence="1" key="1">
    <citation type="journal article" date="2021" name="Proc. Natl. Acad. Sci. U.S.A.">
        <title>A Catalog of Tens of Thousands of Viruses from Human Metagenomes Reveals Hidden Associations with Chronic Diseases.</title>
        <authorList>
            <person name="Tisza M.J."/>
            <person name="Buck C.B."/>
        </authorList>
    </citation>
    <scope>NUCLEOTIDE SEQUENCE</scope>
    <source>
        <strain evidence="1">Ct0Wl9</strain>
    </source>
</reference>
<dbReference type="EMBL" id="BK032775">
    <property type="protein sequence ID" value="DAF59703.1"/>
    <property type="molecule type" value="Genomic_DNA"/>
</dbReference>
<accession>A0A8S5T9R0</accession>
<name>A0A8S5T9R0_9CAUD</name>
<sequence>MAINFRLTYNEGLSFVDLFPQSSVQAITDATNLFQYSTINVTIPVPTTADISQTVAITTTDAQVNAPVEMYLISTGSQAQSDYNTITQFSVTSNQLNITRLYTQPSGSINVRLVFKEVT</sequence>
<proteinExistence type="predicted"/>
<evidence type="ECO:0000313" key="1">
    <source>
        <dbReference type="EMBL" id="DAF59703.1"/>
    </source>
</evidence>
<organism evidence="1">
    <name type="scientific">Siphoviridae sp. ct0Wl9</name>
    <dbReference type="NCBI Taxonomy" id="2827763"/>
    <lineage>
        <taxon>Viruses</taxon>
        <taxon>Duplodnaviria</taxon>
        <taxon>Heunggongvirae</taxon>
        <taxon>Uroviricota</taxon>
        <taxon>Caudoviricetes</taxon>
    </lineage>
</organism>
<protein>
    <submittedName>
        <fullName evidence="1">Uncharacterized protein</fullName>
    </submittedName>
</protein>